<proteinExistence type="predicted"/>
<dbReference type="AlphaFoldDB" id="A0A9X1VCF2"/>
<accession>A0A9X1VCF2</accession>
<evidence type="ECO:0000259" key="1">
    <source>
        <dbReference type="PROSITE" id="PS51186"/>
    </source>
</evidence>
<dbReference type="Proteomes" id="UP001139263">
    <property type="component" value="Unassembled WGS sequence"/>
</dbReference>
<dbReference type="PROSITE" id="PS51186">
    <property type="entry name" value="GNAT"/>
    <property type="match status" value="1"/>
</dbReference>
<organism evidence="2 3">
    <name type="scientific">Sulfoacidibacillus ferrooxidans</name>
    <dbReference type="NCBI Taxonomy" id="2005001"/>
    <lineage>
        <taxon>Bacteria</taxon>
        <taxon>Bacillati</taxon>
        <taxon>Bacillota</taxon>
        <taxon>Bacilli</taxon>
        <taxon>Bacillales</taxon>
        <taxon>Alicyclobacillaceae</taxon>
        <taxon>Sulfoacidibacillus</taxon>
    </lineage>
</organism>
<evidence type="ECO:0000313" key="3">
    <source>
        <dbReference type="Proteomes" id="UP001139263"/>
    </source>
</evidence>
<comment type="caution">
    <text evidence="2">The sequence shown here is derived from an EMBL/GenBank/DDBJ whole genome shotgun (WGS) entry which is preliminary data.</text>
</comment>
<dbReference type="Gene3D" id="3.40.630.30">
    <property type="match status" value="1"/>
</dbReference>
<dbReference type="GO" id="GO:0016747">
    <property type="term" value="F:acyltransferase activity, transferring groups other than amino-acyl groups"/>
    <property type="evidence" value="ECO:0007669"/>
    <property type="project" value="InterPro"/>
</dbReference>
<dbReference type="Pfam" id="PF13302">
    <property type="entry name" value="Acetyltransf_3"/>
    <property type="match status" value="1"/>
</dbReference>
<dbReference type="InterPro" id="IPR051531">
    <property type="entry name" value="N-acetyltransferase"/>
</dbReference>
<feature type="domain" description="N-acetyltransferase" evidence="1">
    <location>
        <begin position="10"/>
        <end position="174"/>
    </location>
</feature>
<sequence>MTMFLETERLILRDFVADDWEQVHVYASDADLVKFMDWGPNSENATKDYIDTMIQSQQQTPRAVYEFAITLKENGFLIGGCGLHVEEHSQASLGYCLNRGFWGCGFASEAAYALCKVGFRELNVHRIFATCRPENIASAKVMEKIGMTKEGLLREHFYVKGKWQSSFLYSVLANEFR</sequence>
<protein>
    <recommendedName>
        <fullName evidence="1">N-acetyltransferase domain-containing protein</fullName>
    </recommendedName>
</protein>
<name>A0A9X1VCF2_9BACL</name>
<keyword evidence="3" id="KW-1185">Reference proteome</keyword>
<dbReference type="PANTHER" id="PTHR43792">
    <property type="entry name" value="GNAT FAMILY, PUTATIVE (AFU_ORTHOLOGUE AFUA_3G00765)-RELATED-RELATED"/>
    <property type="match status" value="1"/>
</dbReference>
<dbReference type="SUPFAM" id="SSF55729">
    <property type="entry name" value="Acyl-CoA N-acyltransferases (Nat)"/>
    <property type="match status" value="1"/>
</dbReference>
<evidence type="ECO:0000313" key="2">
    <source>
        <dbReference type="EMBL" id="MCI0184730.1"/>
    </source>
</evidence>
<dbReference type="EMBL" id="JALBUF010000023">
    <property type="protein sequence ID" value="MCI0184730.1"/>
    <property type="molecule type" value="Genomic_DNA"/>
</dbReference>
<gene>
    <name evidence="2" type="ORF">MM817_03027</name>
</gene>
<reference evidence="2" key="1">
    <citation type="submission" date="2022-03" db="EMBL/GenBank/DDBJ databases">
        <title>Draft Genome Sequence of Firmicute Strain S0AB, a Heterotrophic Iron/Sulfur-Oxidizing Extreme Acidophile.</title>
        <authorList>
            <person name="Vergara E."/>
            <person name="Pakostova E."/>
            <person name="Johnson D.B."/>
            <person name="Holmes D.S."/>
        </authorList>
    </citation>
    <scope>NUCLEOTIDE SEQUENCE</scope>
    <source>
        <strain evidence="2">S0AB</strain>
    </source>
</reference>
<dbReference type="InterPro" id="IPR000182">
    <property type="entry name" value="GNAT_dom"/>
</dbReference>
<dbReference type="RefSeq" id="WP_336605198.1">
    <property type="nucleotide sequence ID" value="NZ_JALBUF010000023.1"/>
</dbReference>
<dbReference type="InterPro" id="IPR016181">
    <property type="entry name" value="Acyl_CoA_acyltransferase"/>
</dbReference>